<proteinExistence type="predicted"/>
<keyword evidence="3" id="KW-1185">Reference proteome</keyword>
<gene>
    <name evidence="2" type="ORF">HUE87_08925</name>
</gene>
<dbReference type="Gene3D" id="1.10.30.50">
    <property type="match status" value="1"/>
</dbReference>
<accession>A0A7S7LYW4</accession>
<evidence type="ECO:0000259" key="1">
    <source>
        <dbReference type="SMART" id="SM00507"/>
    </source>
</evidence>
<dbReference type="Proteomes" id="UP000593836">
    <property type="component" value="Chromosome"/>
</dbReference>
<evidence type="ECO:0000313" key="2">
    <source>
        <dbReference type="EMBL" id="QOY54009.1"/>
    </source>
</evidence>
<organism evidence="2 3">
    <name type="scientific">Candidatus Sulfurimonas marisnigri</name>
    <dbReference type="NCBI Taxonomy" id="2740405"/>
    <lineage>
        <taxon>Bacteria</taxon>
        <taxon>Pseudomonadati</taxon>
        <taxon>Campylobacterota</taxon>
        <taxon>Epsilonproteobacteria</taxon>
        <taxon>Campylobacterales</taxon>
        <taxon>Sulfurimonadaceae</taxon>
        <taxon>Sulfurimonas</taxon>
    </lineage>
</organism>
<name>A0A7S7LYW4_9BACT</name>
<dbReference type="NCBIfam" id="TIGR02646">
    <property type="entry name" value="retron system putative HNH endonuclease"/>
    <property type="match status" value="1"/>
</dbReference>
<feature type="domain" description="HNH nuclease" evidence="1">
    <location>
        <begin position="37"/>
        <end position="94"/>
    </location>
</feature>
<dbReference type="EMBL" id="CP054493">
    <property type="protein sequence ID" value="QOY54009.1"/>
    <property type="molecule type" value="Genomic_DNA"/>
</dbReference>
<dbReference type="InterPro" id="IPR003615">
    <property type="entry name" value="HNH_nuc"/>
</dbReference>
<dbReference type="AlphaFoldDB" id="A0A7S7LYW4"/>
<dbReference type="InterPro" id="IPR013467">
    <property type="entry name" value="HNH78-like"/>
</dbReference>
<reference evidence="2 3" key="1">
    <citation type="submission" date="2020-05" db="EMBL/GenBank/DDBJ databases">
        <title>Sulfurimonas marisnigri, sp. nov., and Sulfurimonas baltica, sp. nov., manganese oxide reducing chemolithoautotrophs of the class Epsilonproteobacteria isolated from the pelagic redoxclines of the Black and Baltic Seas and emended description of the genus Sulfurimonas.</title>
        <authorList>
            <person name="Henkel J.V."/>
            <person name="Laudan C."/>
            <person name="Werner J."/>
            <person name="Neu T."/>
            <person name="Plewe S."/>
            <person name="Sproer C."/>
            <person name="Bunk B."/>
            <person name="Schulz-Vogt H.N."/>
        </authorList>
    </citation>
    <scope>NUCLEOTIDE SEQUENCE [LARGE SCALE GENOMIC DNA]</scope>
    <source>
        <strain evidence="2 3">SoZ1</strain>
    </source>
</reference>
<evidence type="ECO:0000313" key="3">
    <source>
        <dbReference type="Proteomes" id="UP000593836"/>
    </source>
</evidence>
<dbReference type="RefSeq" id="WP_194365955.1">
    <property type="nucleotide sequence ID" value="NZ_CP054493.1"/>
</dbReference>
<dbReference type="KEGG" id="smas:HUE87_08925"/>
<protein>
    <submittedName>
        <fullName evidence="2">TIGR02646 family protein</fullName>
    </submittedName>
</protein>
<sequence>MRKLTRPAEPATLAIARQNYNGTPSQDEAWKKFDKNEVRTKLKQAQNNLCAYCEVSLSSNTRIDHFKPKKLHYSLTFDWNNLTLSCDEIGSCDNKKGGNFESYWINPYLDDPNGKFEFFANGQIKGTSQDAQNIIKDFGLDCPNLESKRKSIFTTLQETILALIGEPEALEAYLESDYPMMFPTEYNQVIERTIGAK</sequence>
<dbReference type="SMART" id="SM00507">
    <property type="entry name" value="HNHc"/>
    <property type="match status" value="1"/>
</dbReference>